<dbReference type="Proteomes" id="UP000548787">
    <property type="component" value="Unassembled WGS sequence"/>
</dbReference>
<evidence type="ECO:0000313" key="2">
    <source>
        <dbReference type="Proteomes" id="UP000548787"/>
    </source>
</evidence>
<name>A0A7W1T8B8_9LIST</name>
<reference evidence="1 2" key="2">
    <citation type="submission" date="2020-08" db="EMBL/GenBank/DDBJ databases">
        <title>Listeria ohnekaius sp. nov. and Listeria portnoyii sp. nov. isolated from non-agricultural and natural environments.</title>
        <authorList>
            <person name="Weller D."/>
            <person name="Belias A.M."/>
            <person name="Liao J."/>
            <person name="Guo S."/>
            <person name="Orsi R.H."/>
            <person name="Wiedmann M."/>
        </authorList>
    </citation>
    <scope>NUCLEOTIDE SEQUENCE [LARGE SCALE GENOMIC DNA]</scope>
    <source>
        <strain evidence="1 2">FSL W9-0585</strain>
    </source>
</reference>
<dbReference type="EMBL" id="JABJVM010000016">
    <property type="protein sequence ID" value="MBA3927269.1"/>
    <property type="molecule type" value="Genomic_DNA"/>
</dbReference>
<comment type="caution">
    <text evidence="1">The sequence shown here is derived from an EMBL/GenBank/DDBJ whole genome shotgun (WGS) entry which is preliminary data.</text>
</comment>
<evidence type="ECO:0000313" key="1">
    <source>
        <dbReference type="EMBL" id="MBA3927269.1"/>
    </source>
</evidence>
<proteinExistence type="predicted"/>
<sequence length="106" mass="12089">MEIEDYPLFQSGETYILMLMDSGDGKTFWIKGQVNGTYFVDGGTTLKFGDTEPSLHEKKDISDLDEAIIEKQEETANNSQVLDTETFQAQLEKDVKEFYVVGLIFY</sequence>
<gene>
    <name evidence="1" type="ORF">HPK16_13040</name>
</gene>
<dbReference type="RefSeq" id="WP_181677370.1">
    <property type="nucleotide sequence ID" value="NZ_JABJVM010000016.1"/>
</dbReference>
<accession>A0A7W1T8B8</accession>
<organism evidence="1 2">
    <name type="scientific">Listeria rustica</name>
    <dbReference type="NCBI Taxonomy" id="2713503"/>
    <lineage>
        <taxon>Bacteria</taxon>
        <taxon>Bacillati</taxon>
        <taxon>Bacillota</taxon>
        <taxon>Bacilli</taxon>
        <taxon>Bacillales</taxon>
        <taxon>Listeriaceae</taxon>
        <taxon>Listeria</taxon>
    </lineage>
</organism>
<keyword evidence="2" id="KW-1185">Reference proteome</keyword>
<dbReference type="AlphaFoldDB" id="A0A7W1T8B8"/>
<protein>
    <submittedName>
        <fullName evidence="1">Uncharacterized protein</fullName>
    </submittedName>
</protein>
<reference evidence="1 2" key="1">
    <citation type="submission" date="2020-05" db="EMBL/GenBank/DDBJ databases">
        <authorList>
            <person name="Carlin C.R."/>
        </authorList>
    </citation>
    <scope>NUCLEOTIDE SEQUENCE [LARGE SCALE GENOMIC DNA]</scope>
    <source>
        <strain evidence="1 2">FSL W9-0585</strain>
    </source>
</reference>